<dbReference type="GO" id="GO:0046872">
    <property type="term" value="F:metal ion binding"/>
    <property type="evidence" value="ECO:0007669"/>
    <property type="project" value="UniProtKB-KW"/>
</dbReference>
<keyword evidence="8" id="KW-1185">Reference proteome</keyword>
<evidence type="ECO:0000256" key="6">
    <source>
        <dbReference type="ARBA" id="ARBA00069357"/>
    </source>
</evidence>
<reference evidence="7 8" key="1">
    <citation type="journal article" date="2023" name="Insect Mol. Biol.">
        <title>Genome sequencing provides insights into the evolution of gene families encoding plant cell wall-degrading enzymes in longhorned beetles.</title>
        <authorList>
            <person name="Shin N.R."/>
            <person name="Okamura Y."/>
            <person name="Kirsch R."/>
            <person name="Pauchet Y."/>
        </authorList>
    </citation>
    <scope>NUCLEOTIDE SEQUENCE [LARGE SCALE GENOMIC DNA]</scope>
    <source>
        <strain evidence="7">EAD_L_NR</strain>
    </source>
</reference>
<accession>A0AAV8W9W0</accession>
<dbReference type="NCBIfam" id="TIGR02244">
    <property type="entry name" value="HAD-IG-Ncltidse"/>
    <property type="match status" value="1"/>
</dbReference>
<evidence type="ECO:0000256" key="3">
    <source>
        <dbReference type="ARBA" id="ARBA00022801"/>
    </source>
</evidence>
<organism evidence="7 8">
    <name type="scientific">Exocentrus adspersus</name>
    <dbReference type="NCBI Taxonomy" id="1586481"/>
    <lineage>
        <taxon>Eukaryota</taxon>
        <taxon>Metazoa</taxon>
        <taxon>Ecdysozoa</taxon>
        <taxon>Arthropoda</taxon>
        <taxon>Hexapoda</taxon>
        <taxon>Insecta</taxon>
        <taxon>Pterygota</taxon>
        <taxon>Neoptera</taxon>
        <taxon>Endopterygota</taxon>
        <taxon>Coleoptera</taxon>
        <taxon>Polyphaga</taxon>
        <taxon>Cucujiformia</taxon>
        <taxon>Chrysomeloidea</taxon>
        <taxon>Cerambycidae</taxon>
        <taxon>Lamiinae</taxon>
        <taxon>Acanthocinini</taxon>
        <taxon>Exocentrus</taxon>
    </lineage>
</organism>
<dbReference type="InterPro" id="IPR023214">
    <property type="entry name" value="HAD_sf"/>
</dbReference>
<evidence type="ECO:0000256" key="1">
    <source>
        <dbReference type="ARBA" id="ARBA00009589"/>
    </source>
</evidence>
<dbReference type="AlphaFoldDB" id="A0AAV8W9W0"/>
<comment type="similarity">
    <text evidence="1">Belongs to the 5'(3')-deoxyribonucleotidase family.</text>
</comment>
<dbReference type="SUPFAM" id="SSF56784">
    <property type="entry name" value="HAD-like"/>
    <property type="match status" value="1"/>
</dbReference>
<dbReference type="GO" id="GO:0008253">
    <property type="term" value="F:5'-nucleotidase activity"/>
    <property type="evidence" value="ECO:0007669"/>
    <property type="project" value="TreeGrafter"/>
</dbReference>
<name>A0AAV8W9W0_9CUCU</name>
<dbReference type="Pfam" id="PF05761">
    <property type="entry name" value="5_nucleotid"/>
    <property type="match status" value="1"/>
</dbReference>
<dbReference type="Gene3D" id="3.40.50.1000">
    <property type="entry name" value="HAD superfamily/HAD-like"/>
    <property type="match status" value="1"/>
</dbReference>
<evidence type="ECO:0000256" key="2">
    <source>
        <dbReference type="ARBA" id="ARBA00022723"/>
    </source>
</evidence>
<dbReference type="PANTHER" id="PTHR12103">
    <property type="entry name" value="5'-NUCLEOTIDASE DOMAIN-CONTAINING"/>
    <property type="match status" value="1"/>
</dbReference>
<keyword evidence="5" id="KW-0007">Acetylation</keyword>
<dbReference type="InterPro" id="IPR036412">
    <property type="entry name" value="HAD-like_sf"/>
</dbReference>
<evidence type="ECO:0000313" key="8">
    <source>
        <dbReference type="Proteomes" id="UP001159042"/>
    </source>
</evidence>
<gene>
    <name evidence="7" type="ORF">NQ315_001549</name>
</gene>
<dbReference type="Proteomes" id="UP001159042">
    <property type="component" value="Unassembled WGS sequence"/>
</dbReference>
<evidence type="ECO:0000256" key="5">
    <source>
        <dbReference type="ARBA" id="ARBA00022990"/>
    </source>
</evidence>
<keyword evidence="4" id="KW-0460">Magnesium</keyword>
<keyword evidence="2" id="KW-0479">Metal-binding</keyword>
<dbReference type="EMBL" id="JANEYG010000005">
    <property type="protein sequence ID" value="KAJ8923001.1"/>
    <property type="molecule type" value="Genomic_DNA"/>
</dbReference>
<comment type="caution">
    <text evidence="7">The sequence shown here is derived from an EMBL/GenBank/DDBJ whole genome shotgun (WGS) entry which is preliminary data.</text>
</comment>
<proteinExistence type="inferred from homology"/>
<keyword evidence="3" id="KW-0378">Hydrolase</keyword>
<evidence type="ECO:0000256" key="4">
    <source>
        <dbReference type="ARBA" id="ARBA00022842"/>
    </source>
</evidence>
<evidence type="ECO:0000313" key="7">
    <source>
        <dbReference type="EMBL" id="KAJ8923001.1"/>
    </source>
</evidence>
<dbReference type="PANTHER" id="PTHR12103:SF38">
    <property type="entry name" value="5'-NUCLEOTIDASE DOMAIN-CONTAINING PROTEIN 1"/>
    <property type="match status" value="1"/>
</dbReference>
<dbReference type="InterPro" id="IPR008380">
    <property type="entry name" value="HAD-SF_hydro_IG_5-nucl"/>
</dbReference>
<protein>
    <recommendedName>
        <fullName evidence="6">5'-nucleotidase domain-containing protein 1</fullName>
    </recommendedName>
</protein>
<dbReference type="FunFam" id="3.40.50.1000:FF:000086">
    <property type="entry name" value="LD24878p"/>
    <property type="match status" value="1"/>
</dbReference>
<sequence length="462" mass="53937">MSLLRQILCTEITGHVISAGNGRVPALAPKSRVQFAYRLCKRHLNTMEEQPGFRFTDYDCIGFDLDNTLARYKVGNMIEMEHDIISKYLVNKKGYSKEYLLRPLDHNFLIKGLIVDDENGNLVRIAPDGRILQATHGTKWLDRDEINKFYPNWRWTATDLFTEDPLQTWNGPYSEKMRTLLDYYDIVISLIFARAVDSIDQVSEAQHTKKVYNIWPDLLEAAVYMFKREHFQTDEGEYFPKIKQRPEDYYYRCSDDLIRWLSTLKSKGKQLFLITGSHVDFASHTAYNTIGPNWRDYFDIVVSYAKKPGFFTQKRDFIGLDGFRETNPVPLDKLAIGGIYTHGNWCDLKEFLKKHSKVQDPRVLYVGDNLVQDIYTPNVICKCDTVTVCEELEAERTHGFTEHWHPDRQFLISTVWGSYFHCKVTNSITNWYHIMKQHSKICVPSLEYVASFPVDHEFPKVA</sequence>